<gene>
    <name evidence="2" type="ORF">HNR53_003922</name>
</gene>
<feature type="chain" id="PRO_5030816290" description="DUF3888 domain-containing protein" evidence="1">
    <location>
        <begin position="24"/>
        <end position="145"/>
    </location>
</feature>
<dbReference type="AlphaFoldDB" id="A0A7X0HWK0"/>
<name>A0A7X0HWK0_9BACI</name>
<dbReference type="EMBL" id="JACHGK010000019">
    <property type="protein sequence ID" value="MBB6447242.1"/>
    <property type="molecule type" value="Genomic_DNA"/>
</dbReference>
<keyword evidence="1" id="KW-0732">Signal</keyword>
<feature type="signal peptide" evidence="1">
    <location>
        <begin position="1"/>
        <end position="23"/>
    </location>
</feature>
<accession>A0A7X0HWK0</accession>
<sequence>MKKALSMVLLAILFVTPFTSVNAAENKNGNTNVQEIYATPNDMILDFIQIKADNIIQKEYGKQMMWGWFKIKNDKHIIKNDEKKRWYELTTVIIIQDPDNKEAGVKFDSMTFKFTPRVPGNDNDGDLGDTKFELLEYKRNDAKAY</sequence>
<keyword evidence="3" id="KW-1185">Reference proteome</keyword>
<organism evidence="2 3">
    <name type="scientific">Bacillus benzoevorans</name>
    <dbReference type="NCBI Taxonomy" id="1456"/>
    <lineage>
        <taxon>Bacteria</taxon>
        <taxon>Bacillati</taxon>
        <taxon>Bacillota</taxon>
        <taxon>Bacilli</taxon>
        <taxon>Bacillales</taxon>
        <taxon>Bacillaceae</taxon>
        <taxon>Bacillus</taxon>
    </lineage>
</organism>
<reference evidence="2 3" key="1">
    <citation type="submission" date="2020-08" db="EMBL/GenBank/DDBJ databases">
        <title>Genomic Encyclopedia of Type Strains, Phase IV (KMG-IV): sequencing the most valuable type-strain genomes for metagenomic binning, comparative biology and taxonomic classification.</title>
        <authorList>
            <person name="Goeker M."/>
        </authorList>
    </citation>
    <scope>NUCLEOTIDE SEQUENCE [LARGE SCALE GENOMIC DNA]</scope>
    <source>
        <strain evidence="2 3">DSM 5391</strain>
    </source>
</reference>
<evidence type="ECO:0000256" key="1">
    <source>
        <dbReference type="SAM" id="SignalP"/>
    </source>
</evidence>
<evidence type="ECO:0008006" key="4">
    <source>
        <dbReference type="Google" id="ProtNLM"/>
    </source>
</evidence>
<proteinExistence type="predicted"/>
<dbReference type="RefSeq" id="WP_184529014.1">
    <property type="nucleotide sequence ID" value="NZ_JACHGK010000019.1"/>
</dbReference>
<evidence type="ECO:0000313" key="3">
    <source>
        <dbReference type="Proteomes" id="UP000531594"/>
    </source>
</evidence>
<evidence type="ECO:0000313" key="2">
    <source>
        <dbReference type="EMBL" id="MBB6447242.1"/>
    </source>
</evidence>
<comment type="caution">
    <text evidence="2">The sequence shown here is derived from an EMBL/GenBank/DDBJ whole genome shotgun (WGS) entry which is preliminary data.</text>
</comment>
<dbReference type="Proteomes" id="UP000531594">
    <property type="component" value="Unassembled WGS sequence"/>
</dbReference>
<protein>
    <recommendedName>
        <fullName evidence="4">DUF3888 domain-containing protein</fullName>
    </recommendedName>
</protein>